<sequence>MLKVGRFYINPQQQLLLDENKNEIALEAKVQEILFYLFDNRDRYVSLEELHENVWSGRIVSDSAVRRTISKLRKLFDDNGEEAEYIKSVVKKGYKFVCDVEEEEKEEESQRPKNKFRIKWKKVFYSFLYIAFITLFIFIANTTFFKIDTLVQEHVLAVTRNPQNGDYAYIGYSPGDTRYQLFYRPDETRNDEILAFSHDPLLSPIFIKNTIWVGWQSIDSCGLLKVDIKTKKSSKISLNCSTLVHMSIVNNGEFLITMRPKQDDTYQSYLFKIKNEKTFPISDAKMETPFIASLSSDENILAMSYPSLRGSTLRLLDLKNNLQIKNNDIPEKIIQLRWQDSVLKLATESSLYKLDNKTGALEKFDVRTNLSKKTKIIDFSIYAGKVQVLHEEDKDTTQHLNTYIERSGHLELFNTTFLDPHMLPVLNDSSVFIDHQPSGYILKNISDQKILATSNNLIQVLTSIEKNKSIVIFKNNKLEIINKEKGTLQYRLDAQGDVKQAIPVPNMDALWLITLSPAGWQTLLWNYKNNSLSALALHERIRFFINGKLFWVDSRDGIIKSKSKSGDIIYFSKPLHLSPESTWIVSDDSYLWFTEPRPYVTDIYKIKVGSEQPPSIELRIRGLLDINLNEKNQLTLLLNQQPQSLLSSSFRLFSL</sequence>
<reference evidence="5 6" key="1">
    <citation type="submission" date="2018-11" db="EMBL/GenBank/DDBJ databases">
        <title>Genomic Encyclopedia of Type Strains, Phase IV (KMG-IV): sequencing the most valuable type-strain genomes for metagenomic binning, comparative biology and taxonomic classification.</title>
        <authorList>
            <person name="Goeker M."/>
        </authorList>
    </citation>
    <scope>NUCLEOTIDE SEQUENCE [LARGE SCALE GENOMIC DNA]</scope>
    <source>
        <strain evidence="5 6">DSM 21945</strain>
    </source>
</reference>
<comment type="caution">
    <text evidence="5">The sequence shown here is derived from an EMBL/GenBank/DDBJ whole genome shotgun (WGS) entry which is preliminary data.</text>
</comment>
<evidence type="ECO:0000256" key="1">
    <source>
        <dbReference type="ARBA" id="ARBA00023125"/>
    </source>
</evidence>
<feature type="transmembrane region" description="Helical" evidence="3">
    <location>
        <begin position="123"/>
        <end position="145"/>
    </location>
</feature>
<keyword evidence="3" id="KW-0472">Membrane</keyword>
<dbReference type="EMBL" id="RJUL01000011">
    <property type="protein sequence ID" value="ROQ21975.1"/>
    <property type="molecule type" value="Genomic_DNA"/>
</dbReference>
<feature type="domain" description="OmpR/PhoB-type" evidence="4">
    <location>
        <begin position="1"/>
        <end position="98"/>
    </location>
</feature>
<dbReference type="Gene3D" id="1.10.10.10">
    <property type="entry name" value="Winged helix-like DNA-binding domain superfamily/Winged helix DNA-binding domain"/>
    <property type="match status" value="1"/>
</dbReference>
<keyword evidence="3" id="KW-0812">Transmembrane</keyword>
<dbReference type="Pfam" id="PF00486">
    <property type="entry name" value="Trans_reg_C"/>
    <property type="match status" value="1"/>
</dbReference>
<evidence type="ECO:0000256" key="2">
    <source>
        <dbReference type="PROSITE-ProRule" id="PRU01091"/>
    </source>
</evidence>
<dbReference type="GO" id="GO:0000160">
    <property type="term" value="P:phosphorelay signal transduction system"/>
    <property type="evidence" value="ECO:0007669"/>
    <property type="project" value="InterPro"/>
</dbReference>
<gene>
    <name evidence="5" type="ORF">EDC28_11177</name>
</gene>
<name>A0A3N1P0J5_9GAMM</name>
<dbReference type="SUPFAM" id="SSF82171">
    <property type="entry name" value="DPP6 N-terminal domain-like"/>
    <property type="match status" value="1"/>
</dbReference>
<dbReference type="SMART" id="SM00862">
    <property type="entry name" value="Trans_reg_C"/>
    <property type="match status" value="1"/>
</dbReference>
<feature type="DNA-binding region" description="OmpR/PhoB-type" evidence="2">
    <location>
        <begin position="1"/>
        <end position="98"/>
    </location>
</feature>
<keyword evidence="3" id="KW-1133">Transmembrane helix</keyword>
<dbReference type="InterPro" id="IPR001867">
    <property type="entry name" value="OmpR/PhoB-type_DNA-bd"/>
</dbReference>
<dbReference type="SUPFAM" id="SSF46894">
    <property type="entry name" value="C-terminal effector domain of the bipartite response regulators"/>
    <property type="match status" value="1"/>
</dbReference>
<evidence type="ECO:0000313" key="5">
    <source>
        <dbReference type="EMBL" id="ROQ21975.1"/>
    </source>
</evidence>
<evidence type="ECO:0000313" key="6">
    <source>
        <dbReference type="Proteomes" id="UP000268033"/>
    </source>
</evidence>
<evidence type="ECO:0000259" key="4">
    <source>
        <dbReference type="PROSITE" id="PS51755"/>
    </source>
</evidence>
<dbReference type="GO" id="GO:0006355">
    <property type="term" value="P:regulation of DNA-templated transcription"/>
    <property type="evidence" value="ECO:0007669"/>
    <property type="project" value="InterPro"/>
</dbReference>
<evidence type="ECO:0000256" key="3">
    <source>
        <dbReference type="SAM" id="Phobius"/>
    </source>
</evidence>
<keyword evidence="6" id="KW-1185">Reference proteome</keyword>
<dbReference type="AlphaFoldDB" id="A0A3N1P0J5"/>
<protein>
    <submittedName>
        <fullName evidence="5">DNA-binding winged helix-turn-helix (WHTH) protein</fullName>
    </submittedName>
</protein>
<dbReference type="GO" id="GO:0003677">
    <property type="term" value="F:DNA binding"/>
    <property type="evidence" value="ECO:0007669"/>
    <property type="project" value="UniProtKB-UniRule"/>
</dbReference>
<dbReference type="InterPro" id="IPR016032">
    <property type="entry name" value="Sig_transdc_resp-reg_C-effctor"/>
</dbReference>
<dbReference type="InterPro" id="IPR036388">
    <property type="entry name" value="WH-like_DNA-bd_sf"/>
</dbReference>
<dbReference type="CDD" id="cd00383">
    <property type="entry name" value="trans_reg_C"/>
    <property type="match status" value="1"/>
</dbReference>
<dbReference type="Proteomes" id="UP000268033">
    <property type="component" value="Unassembled WGS sequence"/>
</dbReference>
<accession>A0A3N1P0J5</accession>
<proteinExistence type="predicted"/>
<keyword evidence="1 2" id="KW-0238">DNA-binding</keyword>
<dbReference type="PROSITE" id="PS51755">
    <property type="entry name" value="OMPR_PHOB"/>
    <property type="match status" value="1"/>
</dbReference>
<organism evidence="5 6">
    <name type="scientific">Gallaecimonas pentaromativorans</name>
    <dbReference type="NCBI Taxonomy" id="584787"/>
    <lineage>
        <taxon>Bacteria</taxon>
        <taxon>Pseudomonadati</taxon>
        <taxon>Pseudomonadota</taxon>
        <taxon>Gammaproteobacteria</taxon>
        <taxon>Enterobacterales</taxon>
        <taxon>Gallaecimonadaceae</taxon>
        <taxon>Gallaecimonas</taxon>
    </lineage>
</organism>